<dbReference type="Gene3D" id="1.25.40.10">
    <property type="entry name" value="Tetratricopeptide repeat domain"/>
    <property type="match status" value="1"/>
</dbReference>
<dbReference type="EMBL" id="CP000922">
    <property type="protein sequence ID" value="ACJ32979.1"/>
    <property type="molecule type" value="Genomic_DNA"/>
</dbReference>
<gene>
    <name evidence="1" type="ordered locus">Aflv_0598</name>
</gene>
<dbReference type="Proteomes" id="UP000000742">
    <property type="component" value="Chromosome"/>
</dbReference>
<evidence type="ECO:0000313" key="2">
    <source>
        <dbReference type="Proteomes" id="UP000000742"/>
    </source>
</evidence>
<dbReference type="SUPFAM" id="SSF116965">
    <property type="entry name" value="Hypothetical protein MPN330"/>
    <property type="match status" value="1"/>
</dbReference>
<dbReference type="Pfam" id="PF11428">
    <property type="entry name" value="DUF3196"/>
    <property type="match status" value="1"/>
</dbReference>
<reference evidence="1 2" key="1">
    <citation type="journal article" date="2008" name="Genome Biol.">
        <title>Encapsulated in silica: genome, proteome and physiology of the thermophilic bacterium Anoxybacillus flavithermus WK1.</title>
        <authorList>
            <person name="Saw J.H."/>
            <person name="Mountain B.W."/>
            <person name="Feng L."/>
            <person name="Omelchenko M.V."/>
            <person name="Hou S."/>
            <person name="Saito J.A."/>
            <person name="Stott M.B."/>
            <person name="Li D."/>
            <person name="Zhao G."/>
            <person name="Wu J."/>
            <person name="Galperin M.Y."/>
            <person name="Koonin E.V."/>
            <person name="Makarova K.S."/>
            <person name="Wolf Y.I."/>
            <person name="Rigden D.J."/>
            <person name="Dunfield P.F."/>
            <person name="Wang L."/>
            <person name="Alam M."/>
        </authorList>
    </citation>
    <scope>NUCLEOTIDE SEQUENCE [LARGE SCALE GENOMIC DNA]</scope>
    <source>
        <strain evidence="2">DSM 21510 / WK1</strain>
    </source>
</reference>
<dbReference type="RefSeq" id="WP_012574286.1">
    <property type="nucleotide sequence ID" value="NC_011567.1"/>
</dbReference>
<organism evidence="1 2">
    <name type="scientific">Anoxybacillus flavithermus (strain DSM 21510 / WK1)</name>
    <dbReference type="NCBI Taxonomy" id="491915"/>
    <lineage>
        <taxon>Bacteria</taxon>
        <taxon>Bacillati</taxon>
        <taxon>Bacillota</taxon>
        <taxon>Bacilli</taxon>
        <taxon>Bacillales</taxon>
        <taxon>Anoxybacillaceae</taxon>
        <taxon>Anoxybacillus</taxon>
    </lineage>
</organism>
<dbReference type="AlphaFoldDB" id="B7GH23"/>
<dbReference type="eggNOG" id="COG3118">
    <property type="taxonomic scope" value="Bacteria"/>
</dbReference>
<sequence>MKNRKIVPHPYLKERLLAEGMEALKGKRYKEAYTYFVQLEQLQWHDDDVQMALVVCLFEMGQIEEAKERCEQLLERGSGDWAVYISMLVHLQQYDEVVAVIHNIQRKGIDCTPFLPLLQFSEKMIRSQYEQQAKQYEIIFESEQWSKQLRILHQLHSPIVLRIVPIFARYLCDETKHPIVKTTMLHILKKEQVTEPITVKKFAQTMTVVPAELDEQKQNDWIEQVLDIVEQKWAKQNPTMYEWGKQIWLRYMFVMYPFLPTESVQQWANALYTYIEQCETGQTISTSPLVSKLYKQKNYGSLLKVYDCMV</sequence>
<accession>B7GH23</accession>
<dbReference type="InterPro" id="IPR011990">
    <property type="entry name" value="TPR-like_helical_dom_sf"/>
</dbReference>
<dbReference type="GeneID" id="7036855"/>
<dbReference type="Pfam" id="PF14559">
    <property type="entry name" value="TPR_19"/>
    <property type="match status" value="1"/>
</dbReference>
<dbReference type="STRING" id="491915.Aflv_0598"/>
<proteinExistence type="predicted"/>
<dbReference type="InterPro" id="IPR024503">
    <property type="entry name" value="DUF3196"/>
</dbReference>
<evidence type="ECO:0000313" key="1">
    <source>
        <dbReference type="EMBL" id="ACJ32979.1"/>
    </source>
</evidence>
<protein>
    <submittedName>
        <fullName evidence="1">TPR repeats containing protein</fullName>
    </submittedName>
</protein>
<dbReference type="KEGG" id="afl:Aflv_0598"/>
<name>B7GH23_ANOFW</name>
<dbReference type="SUPFAM" id="SSF48452">
    <property type="entry name" value="TPR-like"/>
    <property type="match status" value="1"/>
</dbReference>
<dbReference type="HOGENOM" id="CLU_069995_0_0_9"/>